<dbReference type="SUPFAM" id="SSF54106">
    <property type="entry name" value="LysM domain"/>
    <property type="match status" value="1"/>
</dbReference>
<comment type="caution">
    <text evidence="4">The sequence shown here is derived from an EMBL/GenBank/DDBJ whole genome shotgun (WGS) entry which is preliminary data.</text>
</comment>
<dbReference type="Proteomes" id="UP000250369">
    <property type="component" value="Unassembled WGS sequence"/>
</dbReference>
<name>A0A329MHX2_9BACL</name>
<evidence type="ECO:0000313" key="4">
    <source>
        <dbReference type="EMBL" id="RAV19551.1"/>
    </source>
</evidence>
<keyword evidence="1" id="KW-0732">Signal</keyword>
<feature type="domain" description="LysM" evidence="3">
    <location>
        <begin position="231"/>
        <end position="275"/>
    </location>
</feature>
<dbReference type="Pfam" id="PF01476">
    <property type="entry name" value="LysM"/>
    <property type="match status" value="1"/>
</dbReference>
<organism evidence="4 5">
    <name type="scientific">Paenibacillus contaminans</name>
    <dbReference type="NCBI Taxonomy" id="450362"/>
    <lineage>
        <taxon>Bacteria</taxon>
        <taxon>Bacillati</taxon>
        <taxon>Bacillota</taxon>
        <taxon>Bacilli</taxon>
        <taxon>Bacillales</taxon>
        <taxon>Paenibacillaceae</taxon>
        <taxon>Paenibacillus</taxon>
    </lineage>
</organism>
<dbReference type="SMART" id="SM01208">
    <property type="entry name" value="G5"/>
    <property type="match status" value="1"/>
</dbReference>
<dbReference type="InterPro" id="IPR018392">
    <property type="entry name" value="LysM"/>
</dbReference>
<dbReference type="PROSITE" id="PS51782">
    <property type="entry name" value="LYSM"/>
    <property type="match status" value="1"/>
</dbReference>
<evidence type="ECO:0000259" key="3">
    <source>
        <dbReference type="PROSITE" id="PS51782"/>
    </source>
</evidence>
<evidence type="ECO:0000256" key="1">
    <source>
        <dbReference type="ARBA" id="ARBA00022729"/>
    </source>
</evidence>
<dbReference type="InterPro" id="IPR036779">
    <property type="entry name" value="LysM_dom_sf"/>
</dbReference>
<dbReference type="PANTHER" id="PTHR21666">
    <property type="entry name" value="PEPTIDASE-RELATED"/>
    <property type="match status" value="1"/>
</dbReference>
<feature type="domain" description="G5" evidence="2">
    <location>
        <begin position="281"/>
        <end position="362"/>
    </location>
</feature>
<dbReference type="Pfam" id="PF01551">
    <property type="entry name" value="Peptidase_M23"/>
    <property type="match status" value="1"/>
</dbReference>
<reference evidence="4 5" key="1">
    <citation type="journal article" date="2009" name="Int. J. Syst. Evol. Microbiol.">
        <title>Paenibacillus contaminans sp. nov., isolated from a contaminated laboratory plate.</title>
        <authorList>
            <person name="Chou J.H."/>
            <person name="Lee J.H."/>
            <person name="Lin M.C."/>
            <person name="Chang P.S."/>
            <person name="Arun A.B."/>
            <person name="Young C.C."/>
            <person name="Chen W.M."/>
        </authorList>
    </citation>
    <scope>NUCLEOTIDE SEQUENCE [LARGE SCALE GENOMIC DNA]</scope>
    <source>
        <strain evidence="4 5">CKOBP-6</strain>
    </source>
</reference>
<dbReference type="InterPro" id="IPR016047">
    <property type="entry name" value="M23ase_b-sheet_dom"/>
</dbReference>
<dbReference type="Pfam" id="PF07501">
    <property type="entry name" value="G5"/>
    <property type="match status" value="1"/>
</dbReference>
<protein>
    <submittedName>
        <fullName evidence="4">Peptidase</fullName>
    </submittedName>
</protein>
<dbReference type="PANTHER" id="PTHR21666:SF289">
    <property type="entry name" value="L-ALA--D-GLU ENDOPEPTIDASE"/>
    <property type="match status" value="1"/>
</dbReference>
<dbReference type="Gene3D" id="2.70.70.10">
    <property type="entry name" value="Glucose Permease (Domain IIA)"/>
    <property type="match status" value="1"/>
</dbReference>
<accession>A0A329MHX2</accession>
<dbReference type="AlphaFoldDB" id="A0A329MHX2"/>
<gene>
    <name evidence="4" type="ORF">DQG23_21070</name>
</gene>
<dbReference type="Gene3D" id="2.20.230.10">
    <property type="entry name" value="Resuscitation-promoting factor rpfb"/>
    <property type="match status" value="1"/>
</dbReference>
<dbReference type="PROSITE" id="PS51109">
    <property type="entry name" value="G5"/>
    <property type="match status" value="1"/>
</dbReference>
<evidence type="ECO:0000259" key="2">
    <source>
        <dbReference type="PROSITE" id="PS51109"/>
    </source>
</evidence>
<dbReference type="InterPro" id="IPR011098">
    <property type="entry name" value="G5_dom"/>
</dbReference>
<keyword evidence="5" id="KW-1185">Reference proteome</keyword>
<dbReference type="GO" id="GO:0004222">
    <property type="term" value="F:metalloendopeptidase activity"/>
    <property type="evidence" value="ECO:0007669"/>
    <property type="project" value="TreeGrafter"/>
</dbReference>
<dbReference type="Gene3D" id="3.10.350.10">
    <property type="entry name" value="LysM domain"/>
    <property type="match status" value="1"/>
</dbReference>
<dbReference type="CDD" id="cd12797">
    <property type="entry name" value="M23_peptidase"/>
    <property type="match status" value="1"/>
</dbReference>
<dbReference type="InterPro" id="IPR011055">
    <property type="entry name" value="Dup_hybrid_motif"/>
</dbReference>
<evidence type="ECO:0000313" key="5">
    <source>
        <dbReference type="Proteomes" id="UP000250369"/>
    </source>
</evidence>
<dbReference type="SUPFAM" id="SSF51261">
    <property type="entry name" value="Duplicated hybrid motif"/>
    <property type="match status" value="1"/>
</dbReference>
<dbReference type="SMART" id="SM00257">
    <property type="entry name" value="LysM"/>
    <property type="match status" value="1"/>
</dbReference>
<dbReference type="InterPro" id="IPR050570">
    <property type="entry name" value="Cell_wall_metabolism_enzyme"/>
</dbReference>
<dbReference type="CDD" id="cd00118">
    <property type="entry name" value="LysM"/>
    <property type="match status" value="1"/>
</dbReference>
<sequence>MQSTLDSIRQAAWPKELYAKARYYRMQLATGAGALGIATVVTLGGSQYVQMNTVEVFHVYLENQEVGVVSDPQVVDDFKLAKVKEIEQKYPDVHMVLNTDEVTLKSEKAFKAKSDDQGTLDKLSGMLTSHAVGVQLIVDGQPVGILKDADTAEGLFDEIKSKYASGKAKDAGKVMVLSAAAPKELQAGESEMQKVEFVQKVELKPIDIDPSAVQKTEDLAQKLETGDIQPTKYTVAKGDCVSCIAKKFNISKQVIYQNNPWIVDDMIKVGQQIDLTVLQPALSVRTVEKVVENQEIQYETEYVQDDTVRAGITETINAGKNGLKKVTFNVTKVNGLMMEEELLSEEVIQEPVKAKIRRGTKVIKGEGTGKFSWPVISSSLSSGYGSRWGKLHKGVDLTSSNKSIMAADNGKVVYAGFKSDYGNHIIIDHLNGYRTLYGHLSKIDVSVGKIVEKGDKIGTMGSTGDSTGVHLHFEVQKGTTPENPLKYLKF</sequence>
<dbReference type="OrthoDB" id="9805799at2"/>
<proteinExistence type="predicted"/>
<dbReference type="EMBL" id="QMFB01000012">
    <property type="protein sequence ID" value="RAV19551.1"/>
    <property type="molecule type" value="Genomic_DNA"/>
</dbReference>